<comment type="caution">
    <text evidence="2">The sequence shown here is derived from an EMBL/GenBank/DDBJ whole genome shotgun (WGS) entry which is preliminary data.</text>
</comment>
<feature type="region of interest" description="Disordered" evidence="1">
    <location>
        <begin position="1"/>
        <end position="37"/>
    </location>
</feature>
<evidence type="ECO:0000256" key="1">
    <source>
        <dbReference type="SAM" id="MobiDB-lite"/>
    </source>
</evidence>
<feature type="compositionally biased region" description="Basic residues" evidence="1">
    <location>
        <begin position="16"/>
        <end position="37"/>
    </location>
</feature>
<evidence type="ECO:0000313" key="2">
    <source>
        <dbReference type="EMBL" id="OTY29943.1"/>
    </source>
</evidence>
<dbReference type="EMBL" id="NFDG01000015">
    <property type="protein sequence ID" value="OTY29943.1"/>
    <property type="molecule type" value="Genomic_DNA"/>
</dbReference>
<accession>A0A243ATE9</accession>
<evidence type="ECO:0000313" key="3">
    <source>
        <dbReference type="Proteomes" id="UP000194860"/>
    </source>
</evidence>
<protein>
    <submittedName>
        <fullName evidence="2">Uncharacterized protein</fullName>
    </submittedName>
</protein>
<proteinExistence type="predicted"/>
<dbReference type="AlphaFoldDB" id="A0A243ATE9"/>
<name>A0A243ATE9_BACTU</name>
<reference evidence="2 3" key="1">
    <citation type="submission" date="2016-10" db="EMBL/GenBank/DDBJ databases">
        <title>Comparative genomics of Bacillus thuringiensis reveals a path to pathogens against multiple invertebrate hosts.</title>
        <authorList>
            <person name="Zheng J."/>
            <person name="Gao Q."/>
            <person name="Liu H."/>
            <person name="Peng D."/>
            <person name="Ruan L."/>
            <person name="Sun M."/>
        </authorList>
    </citation>
    <scope>NUCLEOTIDE SEQUENCE [LARGE SCALE GENOMIC DNA]</scope>
    <source>
        <strain evidence="2">BGSC 4BM1</strain>
    </source>
</reference>
<dbReference type="Proteomes" id="UP000194860">
    <property type="component" value="Unassembled WGS sequence"/>
</dbReference>
<gene>
    <name evidence="2" type="ORF">BK732_01280</name>
</gene>
<organism evidence="2 3">
    <name type="scientific">Bacillus thuringiensis serovar navarrensis</name>
    <dbReference type="NCBI Taxonomy" id="339658"/>
    <lineage>
        <taxon>Bacteria</taxon>
        <taxon>Bacillati</taxon>
        <taxon>Bacillota</taxon>
        <taxon>Bacilli</taxon>
        <taxon>Bacillales</taxon>
        <taxon>Bacillaceae</taxon>
        <taxon>Bacillus</taxon>
        <taxon>Bacillus cereus group</taxon>
    </lineage>
</organism>
<sequence>MSPFKAPYKHLPSNKSLRKRKNKNKNKNNYKNKKARKNKTVVVVVKKIWNSNAKTKPSFLYVY</sequence>